<comment type="pathway">
    <text evidence="5">Cofactor biosynthesis; coenzyme A biosynthesis; CoA from (R)-pantothenate: step 5/5.</text>
</comment>
<dbReference type="SUPFAM" id="SSF52540">
    <property type="entry name" value="P-loop containing nucleoside triphosphate hydrolases"/>
    <property type="match status" value="1"/>
</dbReference>
<organism evidence="7 8">
    <name type="scientific">Pseudoxanthomonas composti</name>
    <dbReference type="NCBI Taxonomy" id="2137479"/>
    <lineage>
        <taxon>Bacteria</taxon>
        <taxon>Pseudomonadati</taxon>
        <taxon>Pseudomonadota</taxon>
        <taxon>Gammaproteobacteria</taxon>
        <taxon>Lysobacterales</taxon>
        <taxon>Lysobacteraceae</taxon>
        <taxon>Pseudoxanthomonas</taxon>
    </lineage>
</organism>
<dbReference type="RefSeq" id="WP_129472252.1">
    <property type="nucleotide sequence ID" value="NZ_SAWZ01000010.1"/>
</dbReference>
<dbReference type="UniPathway" id="UPA00241">
    <property type="reaction ID" value="UER00356"/>
</dbReference>
<keyword evidence="4 5" id="KW-0173">Coenzyme A biosynthesis</keyword>
<keyword evidence="5 7" id="KW-0418">Kinase</keyword>
<dbReference type="InterPro" id="IPR001977">
    <property type="entry name" value="Depp_CoAkinase"/>
</dbReference>
<dbReference type="GO" id="GO:0005524">
    <property type="term" value="F:ATP binding"/>
    <property type="evidence" value="ECO:0007669"/>
    <property type="project" value="UniProtKB-UniRule"/>
</dbReference>
<keyword evidence="2 5" id="KW-0547">Nucleotide-binding</keyword>
<protein>
    <recommendedName>
        <fullName evidence="5 6">Dephospho-CoA kinase</fullName>
        <ecNumber evidence="5 6">2.7.1.24</ecNumber>
    </recommendedName>
    <alternativeName>
        <fullName evidence="5">Dephosphocoenzyme A kinase</fullName>
    </alternativeName>
</protein>
<dbReference type="GO" id="GO:0015937">
    <property type="term" value="P:coenzyme A biosynthetic process"/>
    <property type="evidence" value="ECO:0007669"/>
    <property type="project" value="UniProtKB-UniRule"/>
</dbReference>
<evidence type="ECO:0000256" key="2">
    <source>
        <dbReference type="ARBA" id="ARBA00022741"/>
    </source>
</evidence>
<dbReference type="PROSITE" id="PS51219">
    <property type="entry name" value="DPCK"/>
    <property type="match status" value="1"/>
</dbReference>
<dbReference type="PANTHER" id="PTHR10695:SF46">
    <property type="entry name" value="BIFUNCTIONAL COENZYME A SYNTHASE-RELATED"/>
    <property type="match status" value="1"/>
</dbReference>
<evidence type="ECO:0000256" key="1">
    <source>
        <dbReference type="ARBA" id="ARBA00009018"/>
    </source>
</evidence>
<dbReference type="Proteomes" id="UP000289784">
    <property type="component" value="Unassembled WGS sequence"/>
</dbReference>
<dbReference type="CDD" id="cd02022">
    <property type="entry name" value="DPCK"/>
    <property type="match status" value="1"/>
</dbReference>
<keyword evidence="5" id="KW-0963">Cytoplasm</keyword>
<evidence type="ECO:0000256" key="4">
    <source>
        <dbReference type="ARBA" id="ARBA00022993"/>
    </source>
</evidence>
<dbReference type="GO" id="GO:0005737">
    <property type="term" value="C:cytoplasm"/>
    <property type="evidence" value="ECO:0007669"/>
    <property type="project" value="UniProtKB-SubCell"/>
</dbReference>
<keyword evidence="3 5" id="KW-0067">ATP-binding</keyword>
<comment type="caution">
    <text evidence="7">The sequence shown here is derived from an EMBL/GenBank/DDBJ whole genome shotgun (WGS) entry which is preliminary data.</text>
</comment>
<dbReference type="PANTHER" id="PTHR10695">
    <property type="entry name" value="DEPHOSPHO-COA KINASE-RELATED"/>
    <property type="match status" value="1"/>
</dbReference>
<dbReference type="Pfam" id="PF01121">
    <property type="entry name" value="CoaE"/>
    <property type="match status" value="1"/>
</dbReference>
<sequence length="207" mass="22481">MSDYIIGLTGGIASGKSALEAAFLRRGIAVLDADAVARAVVEPGQPALAAIVAHFGRDVLTEDGRLDRALLRRRVFEDEAQRKALEALLHPPIRAALHAGCVATASPYAVAMIPLLTEGGARQAYPWLDRILVVDVPVELQHRRLINRDGIDATLADRMIAAQSTRAQRLEVADDVVGNDQDLDALEAHVEELDRRYRQLAAAKAKR</sequence>
<name>A0A4V1N0S2_9GAMM</name>
<evidence type="ECO:0000256" key="5">
    <source>
        <dbReference type="HAMAP-Rule" id="MF_00376"/>
    </source>
</evidence>
<dbReference type="AlphaFoldDB" id="A0A4V1N0S2"/>
<evidence type="ECO:0000313" key="7">
    <source>
        <dbReference type="EMBL" id="RXR01434.1"/>
    </source>
</evidence>
<reference evidence="7 8" key="1">
    <citation type="submission" date="2019-01" db="EMBL/GenBank/DDBJ databases">
        <title>Pseudoxanthomonas composti sp. nov., isolated from compost.</title>
        <authorList>
            <person name="Yang G."/>
        </authorList>
    </citation>
    <scope>NUCLEOTIDE SEQUENCE [LARGE SCALE GENOMIC DNA]</scope>
    <source>
        <strain evidence="7 8">GSS15</strain>
    </source>
</reference>
<dbReference type="GO" id="GO:0004140">
    <property type="term" value="F:dephospho-CoA kinase activity"/>
    <property type="evidence" value="ECO:0007669"/>
    <property type="project" value="UniProtKB-UniRule"/>
</dbReference>
<comment type="subcellular location">
    <subcellularLocation>
        <location evidence="5">Cytoplasm</location>
    </subcellularLocation>
</comment>
<accession>A0A4V1N0S2</accession>
<keyword evidence="5 7" id="KW-0808">Transferase</keyword>
<evidence type="ECO:0000256" key="6">
    <source>
        <dbReference type="NCBIfam" id="TIGR00152"/>
    </source>
</evidence>
<dbReference type="OrthoDB" id="9812943at2"/>
<dbReference type="Gene3D" id="3.40.50.300">
    <property type="entry name" value="P-loop containing nucleotide triphosphate hydrolases"/>
    <property type="match status" value="1"/>
</dbReference>
<gene>
    <name evidence="5" type="primary">coaE</name>
    <name evidence="7" type="ORF">EPA99_16030</name>
</gene>
<comment type="similarity">
    <text evidence="1 5">Belongs to the CoaE family.</text>
</comment>
<dbReference type="NCBIfam" id="TIGR00152">
    <property type="entry name" value="dephospho-CoA kinase"/>
    <property type="match status" value="1"/>
</dbReference>
<evidence type="ECO:0000313" key="8">
    <source>
        <dbReference type="Proteomes" id="UP000289784"/>
    </source>
</evidence>
<dbReference type="HAMAP" id="MF_00376">
    <property type="entry name" value="Dephospho_CoA_kinase"/>
    <property type="match status" value="1"/>
</dbReference>
<dbReference type="InterPro" id="IPR027417">
    <property type="entry name" value="P-loop_NTPase"/>
</dbReference>
<comment type="catalytic activity">
    <reaction evidence="5">
        <text>3'-dephospho-CoA + ATP = ADP + CoA + H(+)</text>
        <dbReference type="Rhea" id="RHEA:18245"/>
        <dbReference type="ChEBI" id="CHEBI:15378"/>
        <dbReference type="ChEBI" id="CHEBI:30616"/>
        <dbReference type="ChEBI" id="CHEBI:57287"/>
        <dbReference type="ChEBI" id="CHEBI:57328"/>
        <dbReference type="ChEBI" id="CHEBI:456216"/>
        <dbReference type="EC" id="2.7.1.24"/>
    </reaction>
</comment>
<feature type="binding site" evidence="5">
    <location>
        <begin position="13"/>
        <end position="18"/>
    </location>
    <ligand>
        <name>ATP</name>
        <dbReference type="ChEBI" id="CHEBI:30616"/>
    </ligand>
</feature>
<dbReference type="EMBL" id="SAWZ01000010">
    <property type="protein sequence ID" value="RXR01434.1"/>
    <property type="molecule type" value="Genomic_DNA"/>
</dbReference>
<evidence type="ECO:0000256" key="3">
    <source>
        <dbReference type="ARBA" id="ARBA00022840"/>
    </source>
</evidence>
<dbReference type="EC" id="2.7.1.24" evidence="5 6"/>
<proteinExistence type="inferred from homology"/>
<keyword evidence="8" id="KW-1185">Reference proteome</keyword>
<comment type="function">
    <text evidence="5">Catalyzes the phosphorylation of the 3'-hydroxyl group of dephosphocoenzyme A to form coenzyme A.</text>
</comment>